<accession>A0A0P9ERJ1</accession>
<gene>
    <name evidence="2" type="ORF">RHOBADRAFT_56146</name>
</gene>
<feature type="region of interest" description="Disordered" evidence="1">
    <location>
        <begin position="38"/>
        <end position="59"/>
    </location>
</feature>
<feature type="region of interest" description="Disordered" evidence="1">
    <location>
        <begin position="1"/>
        <end position="25"/>
    </location>
</feature>
<keyword evidence="3" id="KW-1185">Reference proteome</keyword>
<evidence type="ECO:0000313" key="2">
    <source>
        <dbReference type="EMBL" id="KPV72009.1"/>
    </source>
</evidence>
<dbReference type="OrthoDB" id="2612513at2759"/>
<dbReference type="EMBL" id="KQ474089">
    <property type="protein sequence ID" value="KPV72009.1"/>
    <property type="molecule type" value="Genomic_DNA"/>
</dbReference>
<dbReference type="Proteomes" id="UP000053890">
    <property type="component" value="Unassembled WGS sequence"/>
</dbReference>
<dbReference type="AlphaFoldDB" id="A0A0P9ERJ1"/>
<proteinExistence type="predicted"/>
<dbReference type="OMA" id="ITGPDKQ"/>
<sequence>MRGGAYFTPPPPQVHHGWPPSGAPKELVDFYRDKARAMNRAAAEKKEQQPPQQQQHQGPLELHVYRDERLFGKDDIITGPDKQQMLYYLRFPVKFFSGRWDLSLRRGGPDGPEVAHIDKGTFGDSFDISFVNGPQIRCQRTGLISTKYLFQGQGGSAYYCWKSDGHFLSQMNYTLFREDDLELPKEQRRPLAHWRTSNFSFGKDGVLTINPEALNEVELILATALGIEERARERRNRNR</sequence>
<dbReference type="RefSeq" id="XP_018268058.1">
    <property type="nucleotide sequence ID" value="XM_018418213.1"/>
</dbReference>
<organism evidence="2 3">
    <name type="scientific">Rhodotorula graminis (strain WP1)</name>
    <dbReference type="NCBI Taxonomy" id="578459"/>
    <lineage>
        <taxon>Eukaryota</taxon>
        <taxon>Fungi</taxon>
        <taxon>Dikarya</taxon>
        <taxon>Basidiomycota</taxon>
        <taxon>Pucciniomycotina</taxon>
        <taxon>Microbotryomycetes</taxon>
        <taxon>Sporidiobolales</taxon>
        <taxon>Sporidiobolaceae</taxon>
        <taxon>Rhodotorula</taxon>
    </lineage>
</organism>
<evidence type="ECO:0000256" key="1">
    <source>
        <dbReference type="SAM" id="MobiDB-lite"/>
    </source>
</evidence>
<reference evidence="2 3" key="1">
    <citation type="journal article" date="2015" name="Front. Microbiol.">
        <title>Genome sequence of the plant growth promoting endophytic yeast Rhodotorula graminis WP1.</title>
        <authorList>
            <person name="Firrincieli A."/>
            <person name="Otillar R."/>
            <person name="Salamov A."/>
            <person name="Schmutz J."/>
            <person name="Khan Z."/>
            <person name="Redman R.S."/>
            <person name="Fleck N.D."/>
            <person name="Lindquist E."/>
            <person name="Grigoriev I.V."/>
            <person name="Doty S.L."/>
        </authorList>
    </citation>
    <scope>NUCLEOTIDE SEQUENCE [LARGE SCALE GENOMIC DNA]</scope>
    <source>
        <strain evidence="2 3">WP1</strain>
    </source>
</reference>
<evidence type="ECO:0000313" key="3">
    <source>
        <dbReference type="Proteomes" id="UP000053890"/>
    </source>
</evidence>
<dbReference type="GeneID" id="28978661"/>
<feature type="compositionally biased region" description="Basic and acidic residues" evidence="1">
    <location>
        <begin position="38"/>
        <end position="48"/>
    </location>
</feature>
<name>A0A0P9ERJ1_RHOGW</name>
<dbReference type="STRING" id="578459.A0A0P9ERJ1"/>
<protein>
    <submittedName>
        <fullName evidence="2">Uncharacterized protein</fullName>
    </submittedName>
</protein>
<feature type="compositionally biased region" description="Low complexity" evidence="1">
    <location>
        <begin position="49"/>
        <end position="59"/>
    </location>
</feature>